<keyword evidence="2" id="KW-0223">Dioxygenase</keyword>
<feature type="domain" description="VOC" evidence="1">
    <location>
        <begin position="1"/>
        <end position="127"/>
    </location>
</feature>
<sequence length="133" mass="14484">MLDHVFLSVSDIERSIRFYEAALSPLGINARLDYDGKNGPPGHPDLKGFGANGRVFFWLREGVVEGRAAHVGFVASSKAEVKAAYAAAMSHGAVDNGAPGARLHYDPNYYAANVLDPDGYSVEFVYKNWQHAQ</sequence>
<organism evidence="2 3">
    <name type="scientific">Pseudomonas oryzihabitans</name>
    <dbReference type="NCBI Taxonomy" id="47885"/>
    <lineage>
        <taxon>Bacteria</taxon>
        <taxon>Pseudomonadati</taxon>
        <taxon>Pseudomonadota</taxon>
        <taxon>Gammaproteobacteria</taxon>
        <taxon>Pseudomonadales</taxon>
        <taxon>Pseudomonadaceae</taxon>
        <taxon>Pseudomonas</taxon>
    </lineage>
</organism>
<dbReference type="OrthoDB" id="9800438at2"/>
<dbReference type="EMBL" id="LWCR01000018">
    <property type="protein sequence ID" value="OAN28919.1"/>
    <property type="molecule type" value="Genomic_DNA"/>
</dbReference>
<comment type="caution">
    <text evidence="2">The sequence shown here is derived from an EMBL/GenBank/DDBJ whole genome shotgun (WGS) entry which is preliminary data.</text>
</comment>
<proteinExistence type="predicted"/>
<evidence type="ECO:0000313" key="3">
    <source>
        <dbReference type="Proteomes" id="UP000078356"/>
    </source>
</evidence>
<dbReference type="InterPro" id="IPR037523">
    <property type="entry name" value="VOC_core"/>
</dbReference>
<dbReference type="GO" id="GO:0051213">
    <property type="term" value="F:dioxygenase activity"/>
    <property type="evidence" value="ECO:0007669"/>
    <property type="project" value="UniProtKB-KW"/>
</dbReference>
<dbReference type="RefSeq" id="WP_007162811.1">
    <property type="nucleotide sequence ID" value="NZ_DAMACH010000051.1"/>
</dbReference>
<dbReference type="PANTHER" id="PTHR35006">
    <property type="entry name" value="GLYOXALASE FAMILY PROTEIN (AFU_ORTHOLOGUE AFUA_5G14830)"/>
    <property type="match status" value="1"/>
</dbReference>
<evidence type="ECO:0000313" key="2">
    <source>
        <dbReference type="EMBL" id="OAN28919.1"/>
    </source>
</evidence>
<dbReference type="AlphaFoldDB" id="A0A178LF15"/>
<dbReference type="SUPFAM" id="SSF54593">
    <property type="entry name" value="Glyoxalase/Bleomycin resistance protein/Dihydroxybiphenyl dioxygenase"/>
    <property type="match status" value="1"/>
</dbReference>
<dbReference type="InterPro" id="IPR004360">
    <property type="entry name" value="Glyas_Fos-R_dOase_dom"/>
</dbReference>
<dbReference type="Gene3D" id="3.10.180.10">
    <property type="entry name" value="2,3-Dihydroxybiphenyl 1,2-Dioxygenase, domain 1"/>
    <property type="match status" value="1"/>
</dbReference>
<keyword evidence="2" id="KW-0560">Oxidoreductase</keyword>
<dbReference type="PANTHER" id="PTHR35006:SF2">
    <property type="entry name" value="GLYOXALASE FAMILY PROTEIN (AFU_ORTHOLOGUE AFUA_5G14830)"/>
    <property type="match status" value="1"/>
</dbReference>
<accession>A0A178LF15</accession>
<evidence type="ECO:0000259" key="1">
    <source>
        <dbReference type="PROSITE" id="PS51819"/>
    </source>
</evidence>
<dbReference type="Pfam" id="PF00903">
    <property type="entry name" value="Glyoxalase"/>
    <property type="match status" value="1"/>
</dbReference>
<dbReference type="PROSITE" id="PS51819">
    <property type="entry name" value="VOC"/>
    <property type="match status" value="1"/>
</dbReference>
<dbReference type="InterPro" id="IPR029068">
    <property type="entry name" value="Glyas_Bleomycin-R_OHBP_Dase"/>
</dbReference>
<gene>
    <name evidence="2" type="ORF">A4V15_19415</name>
</gene>
<name>A0A178LF15_9PSED</name>
<reference evidence="2 3" key="1">
    <citation type="submission" date="2016-04" db="EMBL/GenBank/DDBJ databases">
        <title>Draft Genome Sequences of Staphylococcus capitis Strain H36, S. capitis Strain H65, S. cohnii Strain H62, S. hominis Strain H69, Mycobacterium iranicum Strain H39, Plantibacter sp. Strain H53, Pseudomonas oryzihabitans Strain H72, and Microbacterium sp. Strain H83, isolated from residential settings.</title>
        <authorList>
            <person name="Lymperopoulou D."/>
            <person name="Adams R.I."/>
            <person name="Lindow S."/>
            <person name="Coil D.A."/>
            <person name="Jospin G."/>
            <person name="Eisen J.A."/>
        </authorList>
    </citation>
    <scope>NUCLEOTIDE SEQUENCE [LARGE SCALE GENOMIC DNA]</scope>
    <source>
        <strain evidence="2 3">H72</strain>
    </source>
</reference>
<protein>
    <submittedName>
        <fullName evidence="2">Extradiol dioxygenase</fullName>
    </submittedName>
</protein>
<dbReference type="CDD" id="cd07262">
    <property type="entry name" value="VOC_like"/>
    <property type="match status" value="1"/>
</dbReference>
<dbReference type="Proteomes" id="UP000078356">
    <property type="component" value="Unassembled WGS sequence"/>
</dbReference>